<keyword evidence="1" id="KW-1133">Transmembrane helix</keyword>
<protein>
    <submittedName>
        <fullName evidence="2">Uncharacterized protein</fullName>
    </submittedName>
</protein>
<evidence type="ECO:0000256" key="1">
    <source>
        <dbReference type="SAM" id="Phobius"/>
    </source>
</evidence>
<keyword evidence="1" id="KW-0472">Membrane</keyword>
<keyword evidence="1" id="KW-0812">Transmembrane</keyword>
<sequence>MTQIILRRNTAIHFFFSLIIRGLVLFINVIIVIHIEAIQGCLGSLLQSRGLLQRSFSRSQIPTRGREDSGRVLSSSLIIIQIIYNTINRLCGYSCRCTIVRMHNPRAHNTPSEQILIFIIIFLFFEVKV</sequence>
<name>A0A0K2VDG8_LEPSM</name>
<accession>A0A0K2VDG8</accession>
<organism evidence="2">
    <name type="scientific">Lepeophtheirus salmonis</name>
    <name type="common">Salmon louse</name>
    <name type="synonym">Caligus salmonis</name>
    <dbReference type="NCBI Taxonomy" id="72036"/>
    <lineage>
        <taxon>Eukaryota</taxon>
        <taxon>Metazoa</taxon>
        <taxon>Ecdysozoa</taxon>
        <taxon>Arthropoda</taxon>
        <taxon>Crustacea</taxon>
        <taxon>Multicrustacea</taxon>
        <taxon>Hexanauplia</taxon>
        <taxon>Copepoda</taxon>
        <taxon>Siphonostomatoida</taxon>
        <taxon>Caligidae</taxon>
        <taxon>Lepeophtheirus</taxon>
    </lineage>
</organism>
<feature type="transmembrane region" description="Helical" evidence="1">
    <location>
        <begin position="12"/>
        <end position="35"/>
    </location>
</feature>
<proteinExistence type="predicted"/>
<dbReference type="AlphaFoldDB" id="A0A0K2VDG8"/>
<dbReference type="EMBL" id="HACA01030595">
    <property type="protein sequence ID" value="CDW47956.1"/>
    <property type="molecule type" value="Transcribed_RNA"/>
</dbReference>
<reference evidence="2" key="1">
    <citation type="submission" date="2014-05" db="EMBL/GenBank/DDBJ databases">
        <authorList>
            <person name="Chronopoulou M."/>
        </authorList>
    </citation>
    <scope>NUCLEOTIDE SEQUENCE</scope>
    <source>
        <tissue evidence="2">Whole organism</tissue>
    </source>
</reference>
<evidence type="ECO:0000313" key="2">
    <source>
        <dbReference type="EMBL" id="CDW47956.1"/>
    </source>
</evidence>